<name>A0A0B2UV67_TOXCA</name>
<sequence length="181" mass="21062">MIHVFNSPIDPSSMAEFQRSKQKEEEIFKSTTVNKRKITYTKDGRRIVDGKIEAEQKPGELWSVALTRSMANDLKDRCDDDNLAQSGRNFWEYHGRRIVDGKIEAEQKPGELWSVALTRSMANDLKDRCDDDNLAQSGRNFWEYLQHLNERYQLHVTGYSIGVLVVVNAVLFILFLYCFFF</sequence>
<accession>A0A0B2UV67</accession>
<dbReference type="OrthoDB" id="5798700at2759"/>
<keyword evidence="2" id="KW-0472">Membrane</keyword>
<protein>
    <submittedName>
        <fullName evidence="3">Uncharacterized protein</fullName>
    </submittedName>
</protein>
<proteinExistence type="predicted"/>
<comment type="caution">
    <text evidence="3">The sequence shown here is derived from an EMBL/GenBank/DDBJ whole genome shotgun (WGS) entry which is preliminary data.</text>
</comment>
<gene>
    <name evidence="3" type="ORF">Tcan_11999</name>
</gene>
<evidence type="ECO:0000256" key="2">
    <source>
        <dbReference type="SAM" id="Phobius"/>
    </source>
</evidence>
<keyword evidence="4" id="KW-1185">Reference proteome</keyword>
<dbReference type="PANTHER" id="PTHR38608:SF3">
    <property type="entry name" value="TNP_DDE_DOM DOMAIN-CONTAINING PROTEIN"/>
    <property type="match status" value="1"/>
</dbReference>
<evidence type="ECO:0000313" key="4">
    <source>
        <dbReference type="Proteomes" id="UP000031036"/>
    </source>
</evidence>
<dbReference type="Proteomes" id="UP000031036">
    <property type="component" value="Unassembled WGS sequence"/>
</dbReference>
<feature type="region of interest" description="Disordered" evidence="1">
    <location>
        <begin position="1"/>
        <end position="21"/>
    </location>
</feature>
<keyword evidence="2" id="KW-1133">Transmembrane helix</keyword>
<keyword evidence="2" id="KW-0812">Transmembrane</keyword>
<organism evidence="3 4">
    <name type="scientific">Toxocara canis</name>
    <name type="common">Canine roundworm</name>
    <dbReference type="NCBI Taxonomy" id="6265"/>
    <lineage>
        <taxon>Eukaryota</taxon>
        <taxon>Metazoa</taxon>
        <taxon>Ecdysozoa</taxon>
        <taxon>Nematoda</taxon>
        <taxon>Chromadorea</taxon>
        <taxon>Rhabditida</taxon>
        <taxon>Spirurina</taxon>
        <taxon>Ascaridomorpha</taxon>
        <taxon>Ascaridoidea</taxon>
        <taxon>Toxocaridae</taxon>
        <taxon>Toxocara</taxon>
    </lineage>
</organism>
<reference evidence="3 4" key="1">
    <citation type="submission" date="2014-11" db="EMBL/GenBank/DDBJ databases">
        <title>Genetic blueprint of the zoonotic pathogen Toxocara canis.</title>
        <authorList>
            <person name="Zhu X.-Q."/>
            <person name="Korhonen P.K."/>
            <person name="Cai H."/>
            <person name="Young N.D."/>
            <person name="Nejsum P."/>
            <person name="von Samson-Himmelstjerna G."/>
            <person name="Boag P.R."/>
            <person name="Tan P."/>
            <person name="Li Q."/>
            <person name="Min J."/>
            <person name="Yang Y."/>
            <person name="Wang X."/>
            <person name="Fang X."/>
            <person name="Hall R.S."/>
            <person name="Hofmann A."/>
            <person name="Sternberg P.W."/>
            <person name="Jex A.R."/>
            <person name="Gasser R.B."/>
        </authorList>
    </citation>
    <scope>NUCLEOTIDE SEQUENCE [LARGE SCALE GENOMIC DNA]</scope>
    <source>
        <strain evidence="3">PN_DK_2014</strain>
    </source>
</reference>
<feature type="transmembrane region" description="Helical" evidence="2">
    <location>
        <begin position="159"/>
        <end position="180"/>
    </location>
</feature>
<evidence type="ECO:0000313" key="3">
    <source>
        <dbReference type="EMBL" id="KHN73263.1"/>
    </source>
</evidence>
<dbReference type="PANTHER" id="PTHR38608">
    <property type="entry name" value="PROTEIN CBG07207"/>
    <property type="match status" value="1"/>
</dbReference>
<dbReference type="AlphaFoldDB" id="A0A0B2UV67"/>
<evidence type="ECO:0000256" key="1">
    <source>
        <dbReference type="SAM" id="MobiDB-lite"/>
    </source>
</evidence>
<dbReference type="EMBL" id="JPKZ01003130">
    <property type="protein sequence ID" value="KHN73263.1"/>
    <property type="molecule type" value="Genomic_DNA"/>
</dbReference>